<name>A0A8D8ZE22_9HEMI</name>
<accession>A0A8D8ZE22</accession>
<protein>
    <submittedName>
        <fullName evidence="1">Uncharacterized protein</fullName>
    </submittedName>
</protein>
<dbReference type="EMBL" id="HBUF01488355">
    <property type="protein sequence ID" value="CAG6745239.1"/>
    <property type="molecule type" value="Transcribed_RNA"/>
</dbReference>
<proteinExistence type="predicted"/>
<organism evidence="1">
    <name type="scientific">Cacopsylla melanoneura</name>
    <dbReference type="NCBI Taxonomy" id="428564"/>
    <lineage>
        <taxon>Eukaryota</taxon>
        <taxon>Metazoa</taxon>
        <taxon>Ecdysozoa</taxon>
        <taxon>Arthropoda</taxon>
        <taxon>Hexapoda</taxon>
        <taxon>Insecta</taxon>
        <taxon>Pterygota</taxon>
        <taxon>Neoptera</taxon>
        <taxon>Paraneoptera</taxon>
        <taxon>Hemiptera</taxon>
        <taxon>Sternorrhyncha</taxon>
        <taxon>Psylloidea</taxon>
        <taxon>Psyllidae</taxon>
        <taxon>Psyllinae</taxon>
        <taxon>Cacopsylla</taxon>
    </lineage>
</organism>
<sequence>MFGSRARFGLLIKVPEFCTTHSTILRYVIPCSITTSCVQSNVSNSLRFLTSLLKSTALSTTHCATSQSSRSVVASYSVSIRCSTQGPTMPWGNTSRSFFYPVWEHGS</sequence>
<reference evidence="1" key="1">
    <citation type="submission" date="2021-05" db="EMBL/GenBank/DDBJ databases">
        <authorList>
            <person name="Alioto T."/>
            <person name="Alioto T."/>
            <person name="Gomez Garrido J."/>
        </authorList>
    </citation>
    <scope>NUCLEOTIDE SEQUENCE</scope>
</reference>
<evidence type="ECO:0000313" key="1">
    <source>
        <dbReference type="EMBL" id="CAG6745239.1"/>
    </source>
</evidence>
<dbReference type="AlphaFoldDB" id="A0A8D8ZE22"/>